<feature type="region of interest" description="Disordered" evidence="1">
    <location>
        <begin position="612"/>
        <end position="631"/>
    </location>
</feature>
<feature type="region of interest" description="Disordered" evidence="1">
    <location>
        <begin position="313"/>
        <end position="338"/>
    </location>
</feature>
<feature type="region of interest" description="Disordered" evidence="1">
    <location>
        <begin position="539"/>
        <end position="560"/>
    </location>
</feature>
<feature type="region of interest" description="Disordered" evidence="1">
    <location>
        <begin position="496"/>
        <end position="523"/>
    </location>
</feature>
<dbReference type="AlphaFoldDB" id="A0A9P4QI55"/>
<dbReference type="OrthoDB" id="10320499at2759"/>
<feature type="compositionally biased region" description="Polar residues" evidence="1">
    <location>
        <begin position="329"/>
        <end position="338"/>
    </location>
</feature>
<evidence type="ECO:0000256" key="1">
    <source>
        <dbReference type="SAM" id="MobiDB-lite"/>
    </source>
</evidence>
<protein>
    <submittedName>
        <fullName evidence="2">Uncharacterized protein</fullName>
    </submittedName>
</protein>
<accession>A0A9P4QI55</accession>
<name>A0A9P4QI55_9PLEO</name>
<organism evidence="2 3">
    <name type="scientific">Polyplosphaeria fusca</name>
    <dbReference type="NCBI Taxonomy" id="682080"/>
    <lineage>
        <taxon>Eukaryota</taxon>
        <taxon>Fungi</taxon>
        <taxon>Dikarya</taxon>
        <taxon>Ascomycota</taxon>
        <taxon>Pezizomycotina</taxon>
        <taxon>Dothideomycetes</taxon>
        <taxon>Pleosporomycetidae</taxon>
        <taxon>Pleosporales</taxon>
        <taxon>Tetraplosphaeriaceae</taxon>
        <taxon>Polyplosphaeria</taxon>
    </lineage>
</organism>
<comment type="caution">
    <text evidence="2">The sequence shown here is derived from an EMBL/GenBank/DDBJ whole genome shotgun (WGS) entry which is preliminary data.</text>
</comment>
<feature type="compositionally biased region" description="Polar residues" evidence="1">
    <location>
        <begin position="541"/>
        <end position="556"/>
    </location>
</feature>
<feature type="compositionally biased region" description="Low complexity" evidence="1">
    <location>
        <begin position="423"/>
        <end position="435"/>
    </location>
</feature>
<sequence>MAIVDIDTLAHLLSSLTPSSLLETPSLLEAFHEFLRRGTKDECLDLLPEEYRPGPKRKQAKKIEKIKATFDWGHTVPEEGFYNLWTNRASTFEASSEANSPRINLIRSLENVEDQIALARCRVRVLLLFFSHEFHEVQNSAEIDIREGRVKPGKGQSATTVTVGRIATECGVQQDRIVTHHKRKKTYMIFAEQCGPGALLETSATIRDLEHLTIPEAESLCKDRKEEIEQLQKAGTPRKSLDDIAVAIIIKGMMGYGCSFDRLAASTSWFAEWLRKYVPPEAPANFPAQPLGTSEIHPLKSQELQCRKRSRPNFQATDVSREGVESTDEQLVTSPASYDGSNQFLRSLTMFRRASAHGGNTPDPHSELGGQYILWKHYPDRGCEAANERTATEIATESNPTARVPQKRLASDGRIALEDPDQSPRASAQSRRASACEANMSIPPPSARPGEQIHCWRLQQVRGRDLSNSDATNSPEYNANAEATDGRTVRYTTETATGSNPMAQDSPHDFGLSQQRRAGSQASDRTIAGDMSYQLAEAEGNSVQNPSDAPQLSETAPNVPLRIGFGSPAGTYLRDELGGATSAAVGAQNPVQQEQTAEYPATTALQELTAASETPSMVAESADGNGPLQLGNYMTFEEDIEWREKWGFEEDHEWRESGE</sequence>
<dbReference type="EMBL" id="ML996376">
    <property type="protein sequence ID" value="KAF2726879.1"/>
    <property type="molecule type" value="Genomic_DNA"/>
</dbReference>
<dbReference type="Proteomes" id="UP000799444">
    <property type="component" value="Unassembled WGS sequence"/>
</dbReference>
<gene>
    <name evidence="2" type="ORF">EJ04DRAFT_597020</name>
</gene>
<proteinExistence type="predicted"/>
<reference evidence="2" key="1">
    <citation type="journal article" date="2020" name="Stud. Mycol.">
        <title>101 Dothideomycetes genomes: a test case for predicting lifestyles and emergence of pathogens.</title>
        <authorList>
            <person name="Haridas S."/>
            <person name="Albert R."/>
            <person name="Binder M."/>
            <person name="Bloem J."/>
            <person name="Labutti K."/>
            <person name="Salamov A."/>
            <person name="Andreopoulos B."/>
            <person name="Baker S."/>
            <person name="Barry K."/>
            <person name="Bills G."/>
            <person name="Bluhm B."/>
            <person name="Cannon C."/>
            <person name="Castanera R."/>
            <person name="Culley D."/>
            <person name="Daum C."/>
            <person name="Ezra D."/>
            <person name="Gonzalez J."/>
            <person name="Henrissat B."/>
            <person name="Kuo A."/>
            <person name="Liang C."/>
            <person name="Lipzen A."/>
            <person name="Lutzoni F."/>
            <person name="Magnuson J."/>
            <person name="Mondo S."/>
            <person name="Nolan M."/>
            <person name="Ohm R."/>
            <person name="Pangilinan J."/>
            <person name="Park H.-J."/>
            <person name="Ramirez L."/>
            <person name="Alfaro M."/>
            <person name="Sun H."/>
            <person name="Tritt A."/>
            <person name="Yoshinaga Y."/>
            <person name="Zwiers L.-H."/>
            <person name="Turgeon B."/>
            <person name="Goodwin S."/>
            <person name="Spatafora J."/>
            <person name="Crous P."/>
            <person name="Grigoriev I."/>
        </authorList>
    </citation>
    <scope>NUCLEOTIDE SEQUENCE</scope>
    <source>
        <strain evidence="2">CBS 125425</strain>
    </source>
</reference>
<evidence type="ECO:0000313" key="3">
    <source>
        <dbReference type="Proteomes" id="UP000799444"/>
    </source>
</evidence>
<keyword evidence="3" id="KW-1185">Reference proteome</keyword>
<feature type="compositionally biased region" description="Polar residues" evidence="1">
    <location>
        <begin position="512"/>
        <end position="523"/>
    </location>
</feature>
<evidence type="ECO:0000313" key="2">
    <source>
        <dbReference type="EMBL" id="KAF2726879.1"/>
    </source>
</evidence>
<feature type="region of interest" description="Disordered" evidence="1">
    <location>
        <begin position="392"/>
        <end position="435"/>
    </location>
</feature>